<dbReference type="EMBL" id="CADCUC010000200">
    <property type="protein sequence ID" value="CAA9321919.1"/>
    <property type="molecule type" value="Genomic_DNA"/>
</dbReference>
<dbReference type="GO" id="GO:0016020">
    <property type="term" value="C:membrane"/>
    <property type="evidence" value="ECO:0007669"/>
    <property type="project" value="InterPro"/>
</dbReference>
<evidence type="ECO:0000256" key="2">
    <source>
        <dbReference type="ARBA" id="ARBA00022448"/>
    </source>
</evidence>
<keyword evidence="3" id="KW-0547">Nucleotide-binding</keyword>
<keyword evidence="2" id="KW-0813">Transport</keyword>
<evidence type="ECO:0000259" key="6">
    <source>
        <dbReference type="PROSITE" id="PS50893"/>
    </source>
</evidence>
<evidence type="ECO:0000313" key="7">
    <source>
        <dbReference type="EMBL" id="CAA9321919.1"/>
    </source>
</evidence>
<protein>
    <submittedName>
        <fullName evidence="7">O-antigen/lipopolysaccharide transport ATP-binding protein ABC transporter RfbE</fullName>
    </submittedName>
</protein>
<dbReference type="PROSITE" id="PS00211">
    <property type="entry name" value="ABC_TRANSPORTER_1"/>
    <property type="match status" value="1"/>
</dbReference>
<gene>
    <name evidence="7" type="ORF">AVDCRST_MAG90-1052</name>
</gene>
<evidence type="ECO:0000256" key="4">
    <source>
        <dbReference type="ARBA" id="ARBA00022840"/>
    </source>
</evidence>
<dbReference type="GO" id="GO:0005524">
    <property type="term" value="F:ATP binding"/>
    <property type="evidence" value="ECO:0007669"/>
    <property type="project" value="UniProtKB-KW"/>
</dbReference>
<organism evidence="7">
    <name type="scientific">uncultured Microvirga sp</name>
    <dbReference type="NCBI Taxonomy" id="412392"/>
    <lineage>
        <taxon>Bacteria</taxon>
        <taxon>Pseudomonadati</taxon>
        <taxon>Pseudomonadota</taxon>
        <taxon>Alphaproteobacteria</taxon>
        <taxon>Hyphomicrobiales</taxon>
        <taxon>Methylobacteriaceae</taxon>
        <taxon>Microvirga</taxon>
        <taxon>environmental samples</taxon>
    </lineage>
</organism>
<dbReference type="InterPro" id="IPR027417">
    <property type="entry name" value="P-loop_NTPase"/>
</dbReference>
<dbReference type="GO" id="GO:0016887">
    <property type="term" value="F:ATP hydrolysis activity"/>
    <property type="evidence" value="ECO:0007669"/>
    <property type="project" value="InterPro"/>
</dbReference>
<keyword evidence="4 7" id="KW-0067">ATP-binding</keyword>
<dbReference type="Gene3D" id="3.40.50.300">
    <property type="entry name" value="P-loop containing nucleotide triphosphate hydrolases"/>
    <property type="match status" value="1"/>
</dbReference>
<evidence type="ECO:0000256" key="5">
    <source>
        <dbReference type="SAM" id="MobiDB-lite"/>
    </source>
</evidence>
<reference evidence="7" key="1">
    <citation type="submission" date="2020-02" db="EMBL/GenBank/DDBJ databases">
        <authorList>
            <person name="Meier V. D."/>
        </authorList>
    </citation>
    <scope>NUCLEOTIDE SEQUENCE</scope>
    <source>
        <strain evidence="7">AVDCRST_MAG90</strain>
    </source>
</reference>
<feature type="domain" description="ABC transporter" evidence="6">
    <location>
        <begin position="63"/>
        <end position="285"/>
    </location>
</feature>
<dbReference type="InterPro" id="IPR017871">
    <property type="entry name" value="ABC_transporter-like_CS"/>
</dbReference>
<dbReference type="InterPro" id="IPR015860">
    <property type="entry name" value="ABC_transpr_TagH-like"/>
</dbReference>
<name>A0A6J4L3G3_9HYPH</name>
<proteinExistence type="inferred from homology"/>
<comment type="similarity">
    <text evidence="1">Belongs to the ABC transporter superfamily.</text>
</comment>
<dbReference type="SUPFAM" id="SSF52540">
    <property type="entry name" value="P-loop containing nucleoside triphosphate hydrolases"/>
    <property type="match status" value="1"/>
</dbReference>
<dbReference type="CDD" id="cd03220">
    <property type="entry name" value="ABC_KpsT_Wzt"/>
    <property type="match status" value="1"/>
</dbReference>
<dbReference type="PANTHER" id="PTHR46743:SF2">
    <property type="entry name" value="TEICHOIC ACIDS EXPORT ATP-BINDING PROTEIN TAGH"/>
    <property type="match status" value="1"/>
</dbReference>
<feature type="region of interest" description="Disordered" evidence="5">
    <location>
        <begin position="1"/>
        <end position="25"/>
    </location>
</feature>
<evidence type="ECO:0000256" key="3">
    <source>
        <dbReference type="ARBA" id="ARBA00022741"/>
    </source>
</evidence>
<accession>A0A6J4L3G3</accession>
<dbReference type="PROSITE" id="PS50893">
    <property type="entry name" value="ABC_TRANSPORTER_2"/>
    <property type="match status" value="1"/>
</dbReference>
<dbReference type="Pfam" id="PF00005">
    <property type="entry name" value="ABC_tran"/>
    <property type="match status" value="1"/>
</dbReference>
<dbReference type="InterPro" id="IPR050683">
    <property type="entry name" value="Bact_Polysacc_Export_ATP-bd"/>
</dbReference>
<evidence type="ECO:0000256" key="1">
    <source>
        <dbReference type="ARBA" id="ARBA00005417"/>
    </source>
</evidence>
<dbReference type="SMART" id="SM00382">
    <property type="entry name" value="AAA"/>
    <property type="match status" value="1"/>
</dbReference>
<dbReference type="GO" id="GO:0140359">
    <property type="term" value="F:ABC-type transporter activity"/>
    <property type="evidence" value="ECO:0007669"/>
    <property type="project" value="InterPro"/>
</dbReference>
<dbReference type="AlphaFoldDB" id="A0A6J4L3G3"/>
<sequence length="285" mass="30215">MGVTEAEPVELADERPSAAGLAAPERGPVPMIGGTERPAAGPSVVLDGVHVSFPIYNSAGRSLRHHIMGASTGGRVGADSQQRVVVEALSDISFTLSHGDRVGLIGHNGAGKTTLLRVIAGIYAPWKGRVQVSGRVAPLFDVSLGIDMESTGYENIRLRGLYLGLTRAQIEARLGQIADFTDLGPFLHMPVRTYSAGMLARLAFSVSTSIEPEILLLDEGIAAGDAAFMEKANKRLHEFVEEAGILVFASHSDPLIRAFCNKALLLERGRIIRAGSVDEVLAGRG</sequence>
<dbReference type="InterPro" id="IPR003439">
    <property type="entry name" value="ABC_transporter-like_ATP-bd"/>
</dbReference>
<dbReference type="PANTHER" id="PTHR46743">
    <property type="entry name" value="TEICHOIC ACIDS EXPORT ATP-BINDING PROTEIN TAGH"/>
    <property type="match status" value="1"/>
</dbReference>
<dbReference type="InterPro" id="IPR003593">
    <property type="entry name" value="AAA+_ATPase"/>
</dbReference>